<name>A0ABT2CCC5_9ACTN</name>
<sequence>MTSHRQRTARPPLGARGALLVLAVLAGLLGMHALAPGSLRITGAGPGTPAASAPAGVPVPGSAQGHGSAGPMAYGSEPAGRAHGAVRTADAPAGPAPGAHHGRPGQDRAQGQRPDHSQGQGHRAGQAQGTGAGGHGGGSHTGHADTACASGAVAWGVPLPALLESPGAPVAAGQPPPGRPASGPADARAPPSLAELQLLRI</sequence>
<gene>
    <name evidence="2" type="ORF">NX801_05215</name>
</gene>
<dbReference type="Pfam" id="PF19650">
    <property type="entry name" value="DUF6153"/>
    <property type="match status" value="1"/>
</dbReference>
<evidence type="ECO:0000313" key="2">
    <source>
        <dbReference type="EMBL" id="MCS0635066.1"/>
    </source>
</evidence>
<protein>
    <submittedName>
        <fullName evidence="2">DUF6153 family protein</fullName>
    </submittedName>
</protein>
<feature type="region of interest" description="Disordered" evidence="1">
    <location>
        <begin position="162"/>
        <end position="201"/>
    </location>
</feature>
<dbReference type="InterPro" id="IPR046151">
    <property type="entry name" value="DUF6153"/>
</dbReference>
<keyword evidence="3" id="KW-1185">Reference proteome</keyword>
<reference evidence="2" key="1">
    <citation type="submission" date="2022-08" db="EMBL/GenBank/DDBJ databases">
        <authorList>
            <person name="Somphong A."/>
            <person name="Phongsopitanun W."/>
        </authorList>
    </citation>
    <scope>NUCLEOTIDE SEQUENCE</scope>
    <source>
        <strain evidence="2">LP05-1</strain>
    </source>
</reference>
<comment type="caution">
    <text evidence="2">The sequence shown here is derived from an EMBL/GenBank/DDBJ whole genome shotgun (WGS) entry which is preliminary data.</text>
</comment>
<proteinExistence type="predicted"/>
<dbReference type="Proteomes" id="UP001431313">
    <property type="component" value="Unassembled WGS sequence"/>
</dbReference>
<feature type="compositionally biased region" description="Low complexity" evidence="1">
    <location>
        <begin position="47"/>
        <end position="63"/>
    </location>
</feature>
<feature type="compositionally biased region" description="Gly residues" evidence="1">
    <location>
        <begin position="128"/>
        <end position="140"/>
    </location>
</feature>
<evidence type="ECO:0000313" key="3">
    <source>
        <dbReference type="Proteomes" id="UP001431313"/>
    </source>
</evidence>
<accession>A0ABT2CCC5</accession>
<feature type="compositionally biased region" description="Low complexity" evidence="1">
    <location>
        <begin position="180"/>
        <end position="191"/>
    </location>
</feature>
<feature type="compositionally biased region" description="Low complexity" evidence="1">
    <location>
        <begin position="117"/>
        <end position="127"/>
    </location>
</feature>
<evidence type="ECO:0000256" key="1">
    <source>
        <dbReference type="SAM" id="MobiDB-lite"/>
    </source>
</evidence>
<organism evidence="2 3">
    <name type="scientific">Streptomyces pyxinae</name>
    <dbReference type="NCBI Taxonomy" id="2970734"/>
    <lineage>
        <taxon>Bacteria</taxon>
        <taxon>Bacillati</taxon>
        <taxon>Actinomycetota</taxon>
        <taxon>Actinomycetes</taxon>
        <taxon>Kitasatosporales</taxon>
        <taxon>Streptomycetaceae</taxon>
        <taxon>Streptomyces</taxon>
    </lineage>
</organism>
<feature type="region of interest" description="Disordered" evidence="1">
    <location>
        <begin position="46"/>
        <end position="144"/>
    </location>
</feature>
<dbReference type="EMBL" id="JANUGQ010000003">
    <property type="protein sequence ID" value="MCS0635066.1"/>
    <property type="molecule type" value="Genomic_DNA"/>
</dbReference>
<dbReference type="RefSeq" id="WP_258785770.1">
    <property type="nucleotide sequence ID" value="NZ_JANUGQ010000003.1"/>
</dbReference>